<proteinExistence type="predicted"/>
<dbReference type="PANTHER" id="PTHR30168">
    <property type="entry name" value="PUTATIVE MEMBRANE PROTEIN YPFJ"/>
    <property type="match status" value="1"/>
</dbReference>
<organism evidence="8 9">
    <name type="scientific">Kribbella yunnanensis</name>
    <dbReference type="NCBI Taxonomy" id="190194"/>
    <lineage>
        <taxon>Bacteria</taxon>
        <taxon>Bacillati</taxon>
        <taxon>Actinomycetota</taxon>
        <taxon>Actinomycetes</taxon>
        <taxon>Propionibacteriales</taxon>
        <taxon>Kribbellaceae</taxon>
        <taxon>Kribbella</taxon>
    </lineage>
</organism>
<gene>
    <name evidence="8" type="ORF">GCM10009745_49140</name>
</gene>
<evidence type="ECO:0000256" key="7">
    <source>
        <dbReference type="SAM" id="Phobius"/>
    </source>
</evidence>
<keyword evidence="2 7" id="KW-0812">Transmembrane</keyword>
<evidence type="ECO:0000256" key="3">
    <source>
        <dbReference type="ARBA" id="ARBA00022989"/>
    </source>
</evidence>
<keyword evidence="4 7" id="KW-0472">Membrane</keyword>
<reference evidence="8 9" key="1">
    <citation type="journal article" date="2019" name="Int. J. Syst. Evol. Microbiol.">
        <title>The Global Catalogue of Microorganisms (GCM) 10K type strain sequencing project: providing services to taxonomists for standard genome sequencing and annotation.</title>
        <authorList>
            <consortium name="The Broad Institute Genomics Platform"/>
            <consortium name="The Broad Institute Genome Sequencing Center for Infectious Disease"/>
            <person name="Wu L."/>
            <person name="Ma J."/>
        </authorList>
    </citation>
    <scope>NUCLEOTIDE SEQUENCE [LARGE SCALE GENOMIC DNA]</scope>
    <source>
        <strain evidence="8 9">JCM 14307</strain>
    </source>
</reference>
<feature type="region of interest" description="Disordered" evidence="6">
    <location>
        <begin position="135"/>
        <end position="156"/>
    </location>
</feature>
<dbReference type="Proteomes" id="UP001500280">
    <property type="component" value="Unassembled WGS sequence"/>
</dbReference>
<protein>
    <submittedName>
        <fullName evidence="8">Neutral zinc metallopeptidase</fullName>
    </submittedName>
</protein>
<feature type="coiled-coil region" evidence="5">
    <location>
        <begin position="291"/>
        <end position="318"/>
    </location>
</feature>
<keyword evidence="3 7" id="KW-1133">Transmembrane helix</keyword>
<evidence type="ECO:0000256" key="4">
    <source>
        <dbReference type="ARBA" id="ARBA00023136"/>
    </source>
</evidence>
<evidence type="ECO:0000256" key="2">
    <source>
        <dbReference type="ARBA" id="ARBA00022692"/>
    </source>
</evidence>
<name>A0ABN2I1T3_9ACTN</name>
<evidence type="ECO:0000256" key="6">
    <source>
        <dbReference type="SAM" id="MobiDB-lite"/>
    </source>
</evidence>
<sequence length="395" mass="41760">MADQPGPKPGHFLPGGAGDSGTDGKAAERGAAPLAAPTPRLSKAAEDEAAPQLRGSRVDGPGQSRLGSTSAQDAAAAAAAYRAVYHPDPIPFDPNKKRSKLLVAGIVAGVLLVVGGIVYAGVTVLSKSDGLLANPLTTPSVRDEDGAPKPTRKPTADADVLGKNPIYAAGKLAAVKCKEPAFRPTTLDNVWSYYEAMIVCLDNAWKPVVTKAGFEFRSPKLVIFNEGQETACGIQAKVASYCADEHGGSVTMPWQDLTTDYAKNKAATRIHMAQSIAFVYGVHVQSLTGIFESSQNLRDQAKDKAAELEQDRRQALQANCFAAAFVGATRASFPIKGELERQWTYLMTHSGDENNKKEPRDHGSIKSHALWMGQGFAKTDPGTCNTFGAPAAKVG</sequence>
<feature type="region of interest" description="Disordered" evidence="6">
    <location>
        <begin position="1"/>
        <end position="71"/>
    </location>
</feature>
<dbReference type="Pfam" id="PF04228">
    <property type="entry name" value="Zn_peptidase"/>
    <property type="match status" value="1"/>
</dbReference>
<comment type="subcellular location">
    <subcellularLocation>
        <location evidence="1">Membrane</location>
        <topology evidence="1">Single-pass membrane protein</topology>
    </subcellularLocation>
</comment>
<feature type="transmembrane region" description="Helical" evidence="7">
    <location>
        <begin position="101"/>
        <end position="122"/>
    </location>
</feature>
<evidence type="ECO:0000313" key="8">
    <source>
        <dbReference type="EMBL" id="GAA1697143.1"/>
    </source>
</evidence>
<accession>A0ABN2I1T3</accession>
<evidence type="ECO:0000256" key="5">
    <source>
        <dbReference type="SAM" id="Coils"/>
    </source>
</evidence>
<dbReference type="PANTHER" id="PTHR30168:SF0">
    <property type="entry name" value="INNER MEMBRANE PROTEIN"/>
    <property type="match status" value="1"/>
</dbReference>
<dbReference type="EMBL" id="BAAANF010000017">
    <property type="protein sequence ID" value="GAA1697143.1"/>
    <property type="molecule type" value="Genomic_DNA"/>
</dbReference>
<comment type="caution">
    <text evidence="8">The sequence shown here is derived from an EMBL/GenBank/DDBJ whole genome shotgun (WGS) entry which is preliminary data.</text>
</comment>
<keyword evidence="5" id="KW-0175">Coiled coil</keyword>
<dbReference type="InterPro" id="IPR007343">
    <property type="entry name" value="Uncharacterised_pept_Zn_put"/>
</dbReference>
<evidence type="ECO:0000313" key="9">
    <source>
        <dbReference type="Proteomes" id="UP001500280"/>
    </source>
</evidence>
<keyword evidence="9" id="KW-1185">Reference proteome</keyword>
<evidence type="ECO:0000256" key="1">
    <source>
        <dbReference type="ARBA" id="ARBA00004167"/>
    </source>
</evidence>
<dbReference type="RefSeq" id="WP_344156387.1">
    <property type="nucleotide sequence ID" value="NZ_BAAANF010000017.1"/>
</dbReference>